<evidence type="ECO:0000313" key="1">
    <source>
        <dbReference type="EMBL" id="TCV92927.1"/>
    </source>
</evidence>
<reference evidence="1 2" key="1">
    <citation type="submission" date="2019-03" db="EMBL/GenBank/DDBJ databases">
        <title>Genomic Encyclopedia of Type Strains, Phase IV (KMG-IV): sequencing the most valuable type-strain genomes for metagenomic binning, comparative biology and taxonomic classification.</title>
        <authorList>
            <person name="Goeker M."/>
        </authorList>
    </citation>
    <scope>NUCLEOTIDE SEQUENCE [LARGE SCALE GENOMIC DNA]</scope>
    <source>
        <strain evidence="1 2">DSM 29487</strain>
    </source>
</reference>
<keyword evidence="2" id="KW-1185">Reference proteome</keyword>
<dbReference type="EMBL" id="SMCQ01000025">
    <property type="protein sequence ID" value="TCV92927.1"/>
    <property type="molecule type" value="Genomic_DNA"/>
</dbReference>
<organism evidence="1 2">
    <name type="scientific">Longibaculum muris</name>
    <dbReference type="NCBI Taxonomy" id="1796628"/>
    <lineage>
        <taxon>Bacteria</taxon>
        <taxon>Bacillati</taxon>
        <taxon>Bacillota</taxon>
        <taxon>Erysipelotrichia</taxon>
        <taxon>Erysipelotrichales</taxon>
        <taxon>Coprobacillaceae</taxon>
        <taxon>Longibaculum</taxon>
    </lineage>
</organism>
<dbReference type="RefSeq" id="WP_066443491.1">
    <property type="nucleotide sequence ID" value="NZ_JANKBF010000001.1"/>
</dbReference>
<gene>
    <name evidence="1" type="ORF">EDD60_12515</name>
</gene>
<dbReference type="GeneID" id="98916425"/>
<accession>A0A4R3YKB0</accession>
<name>A0A4R3YKB0_9FIRM</name>
<evidence type="ECO:0000313" key="2">
    <source>
        <dbReference type="Proteomes" id="UP000295515"/>
    </source>
</evidence>
<sequence length="93" mass="11014">MRFVPTKMYDIEYIIKTDSNGFHFECKNPLIWKEILKILNNHHVSIIDPLFLVKCIENCDQGDGFYDFCQKNIASWKEKYNVLDPKVGDSIRK</sequence>
<dbReference type="Proteomes" id="UP000295515">
    <property type="component" value="Unassembled WGS sequence"/>
</dbReference>
<proteinExistence type="predicted"/>
<protein>
    <submittedName>
        <fullName evidence="1">Uncharacterized protein</fullName>
    </submittedName>
</protein>
<dbReference type="AlphaFoldDB" id="A0A4R3YKB0"/>
<comment type="caution">
    <text evidence="1">The sequence shown here is derived from an EMBL/GenBank/DDBJ whole genome shotgun (WGS) entry which is preliminary data.</text>
</comment>